<proteinExistence type="predicted"/>
<evidence type="ECO:0000256" key="1">
    <source>
        <dbReference type="SAM" id="MobiDB-lite"/>
    </source>
</evidence>
<dbReference type="AlphaFoldDB" id="A0A5B7D5J7"/>
<comment type="caution">
    <text evidence="2">The sequence shown here is derived from an EMBL/GenBank/DDBJ whole genome shotgun (WGS) entry which is preliminary data.</text>
</comment>
<accession>A0A5B7D5J7</accession>
<evidence type="ECO:0000313" key="2">
    <source>
        <dbReference type="EMBL" id="MPC16606.1"/>
    </source>
</evidence>
<dbReference type="EMBL" id="VSRR010000520">
    <property type="protein sequence ID" value="MPC16606.1"/>
    <property type="molecule type" value="Genomic_DNA"/>
</dbReference>
<feature type="compositionally biased region" description="Basic and acidic residues" evidence="1">
    <location>
        <begin position="160"/>
        <end position="173"/>
    </location>
</feature>
<name>A0A5B7D5J7_PORTR</name>
<sequence length="173" mass="19227">MALRDTLAGKQVHLRNSIHTPAVKVKRQPPSSRPSHCLLLGQPLVFRSIALLHMGGCGRGTRPSNTLALRATSSCSSSLQRDWCNDIPERCHDTVHADLATGRGADTRKYQTRKKNTIEAFEKRSVPLSATEHNLPCRGGRGRALPRHNLDLQQGTSVQSRKDRFADKGFEKR</sequence>
<dbReference type="Proteomes" id="UP000324222">
    <property type="component" value="Unassembled WGS sequence"/>
</dbReference>
<feature type="region of interest" description="Disordered" evidence="1">
    <location>
        <begin position="131"/>
        <end position="173"/>
    </location>
</feature>
<protein>
    <submittedName>
        <fullName evidence="2">Uncharacterized protein</fullName>
    </submittedName>
</protein>
<keyword evidence="3" id="KW-1185">Reference proteome</keyword>
<reference evidence="2 3" key="1">
    <citation type="submission" date="2019-05" db="EMBL/GenBank/DDBJ databases">
        <title>Another draft genome of Portunus trituberculatus and its Hox gene families provides insights of decapod evolution.</title>
        <authorList>
            <person name="Jeong J.-H."/>
            <person name="Song I."/>
            <person name="Kim S."/>
            <person name="Choi T."/>
            <person name="Kim D."/>
            <person name="Ryu S."/>
            <person name="Kim W."/>
        </authorList>
    </citation>
    <scope>NUCLEOTIDE SEQUENCE [LARGE SCALE GENOMIC DNA]</scope>
    <source>
        <tissue evidence="2">Muscle</tissue>
    </source>
</reference>
<gene>
    <name evidence="2" type="ORF">E2C01_009435</name>
</gene>
<organism evidence="2 3">
    <name type="scientific">Portunus trituberculatus</name>
    <name type="common">Swimming crab</name>
    <name type="synonym">Neptunus trituberculatus</name>
    <dbReference type="NCBI Taxonomy" id="210409"/>
    <lineage>
        <taxon>Eukaryota</taxon>
        <taxon>Metazoa</taxon>
        <taxon>Ecdysozoa</taxon>
        <taxon>Arthropoda</taxon>
        <taxon>Crustacea</taxon>
        <taxon>Multicrustacea</taxon>
        <taxon>Malacostraca</taxon>
        <taxon>Eumalacostraca</taxon>
        <taxon>Eucarida</taxon>
        <taxon>Decapoda</taxon>
        <taxon>Pleocyemata</taxon>
        <taxon>Brachyura</taxon>
        <taxon>Eubrachyura</taxon>
        <taxon>Portunoidea</taxon>
        <taxon>Portunidae</taxon>
        <taxon>Portuninae</taxon>
        <taxon>Portunus</taxon>
    </lineage>
</organism>
<evidence type="ECO:0000313" key="3">
    <source>
        <dbReference type="Proteomes" id="UP000324222"/>
    </source>
</evidence>